<comment type="caution">
    <text evidence="1">The sequence shown here is derived from an EMBL/GenBank/DDBJ whole genome shotgun (WGS) entry which is preliminary data.</text>
</comment>
<protein>
    <submittedName>
        <fullName evidence="1">Uncharacterized protein</fullName>
    </submittedName>
</protein>
<dbReference type="EMBL" id="JADHEI010000031">
    <property type="protein sequence ID" value="MBF2735059.1"/>
    <property type="molecule type" value="Genomic_DNA"/>
</dbReference>
<keyword evidence="2" id="KW-1185">Reference proteome</keyword>
<dbReference type="AlphaFoldDB" id="A0A930UEF1"/>
<evidence type="ECO:0000313" key="1">
    <source>
        <dbReference type="EMBL" id="MBF2735059.1"/>
    </source>
</evidence>
<feature type="non-terminal residue" evidence="1">
    <location>
        <position position="304"/>
    </location>
</feature>
<sequence>MRYSIKNTTLGFELTVNGQGTKGTSVTANSSRSFRTVGPGIQHVEILHSGTNLTAGTHVITIEVENRGGTLTTSRGIGCSAGEKRDIEFTITVAEVWQTLFLHSSVANDDLTVAELNAVTRAEDFPETGLAIHVDAAGCSYAAATDSGGLFVLVAHDVDTDARGGGSTFLVPITEMDYAKVEFRNANDTFSVGTLTILITLSAPGCPSTPDPLTLTWAVTVSDPWTDQGSHSDEAASAFSPLIIGASTARTETGLAFHQSPSACRQIDVALAAGAPDSVELVRYDGNSPASNAALSNIHMESGN</sequence>
<gene>
    <name evidence="1" type="ORF">ISN26_03080</name>
</gene>
<dbReference type="Proteomes" id="UP000604381">
    <property type="component" value="Unassembled WGS sequence"/>
</dbReference>
<organism evidence="1 2">
    <name type="scientific">Candidatus Amphirhobacter heronislandensis</name>
    <dbReference type="NCBI Taxonomy" id="1732024"/>
    <lineage>
        <taxon>Bacteria</taxon>
        <taxon>Pseudomonadati</taxon>
        <taxon>Pseudomonadota</taxon>
        <taxon>Gammaproteobacteria</taxon>
        <taxon>Candidatus Tethybacterales</taxon>
        <taxon>Candidatus Tethybacteraceae</taxon>
        <taxon>Candidatus Amphirhobacter</taxon>
    </lineage>
</organism>
<reference evidence="1" key="1">
    <citation type="submission" date="2020-10" db="EMBL/GenBank/DDBJ databases">
        <title>An improved Amphimedon queenslandica hologenome assembly reveals how three proteobacterial symbionts can extend the metabolic phenotypic of their marine sponge host.</title>
        <authorList>
            <person name="Degnan B."/>
            <person name="Degnan S."/>
            <person name="Xiang X."/>
        </authorList>
    </citation>
    <scope>NUCLEOTIDE SEQUENCE</scope>
    <source>
        <strain evidence="1">AqS2</strain>
    </source>
</reference>
<evidence type="ECO:0000313" key="2">
    <source>
        <dbReference type="Proteomes" id="UP000604381"/>
    </source>
</evidence>
<accession>A0A930UEF1</accession>
<proteinExistence type="predicted"/>
<name>A0A930UEF1_9GAMM</name>